<sequence>MAAPATLVATFYRFVDLSDLSPLKQQLQAIGQHHDLKGTILLAPEGINGTVAGSRSALDRLLDHLRQDPRFAPLSHRESLAPTPPFQRFKVKIKPEIVTLGQPEANPNRQVGTYVQPQNWNALIQDPEVVVVDTRNDYEVGIGSFQRAINPHTQRFRDFPTYAQQHLDPQRHPKVALFCTGGIRCEKATALLLNQGFEAVYHLKGGILSYLETIAPEESLWQGECFVFDERVAVTHGLAPGHYGMCLGCGRPLAADDRQSPDYQAGICCGACVGDITPEKQQRQEMRVKTGKFNRSGDPS</sequence>
<evidence type="ECO:0000256" key="1">
    <source>
        <dbReference type="HAMAP-Rule" id="MF_00469"/>
    </source>
</evidence>
<name>A0A0M2PZR4_PROHO</name>
<dbReference type="EMBL" id="AJTX02000004">
    <property type="protein sequence ID" value="KKJ00194.1"/>
    <property type="molecule type" value="Genomic_DNA"/>
</dbReference>
<comment type="function">
    <text evidence="1">Catalyzes oxygen-dependent 5-hydroxyuridine (ho5U) modification at position 34 in tRNAs.</text>
</comment>
<dbReference type="eggNOG" id="COG1054">
    <property type="taxonomic scope" value="Bacteria"/>
</dbReference>
<evidence type="ECO:0000259" key="2">
    <source>
        <dbReference type="PROSITE" id="PS50206"/>
    </source>
</evidence>
<dbReference type="GO" id="GO:0016705">
    <property type="term" value="F:oxidoreductase activity, acting on paired donors, with incorporation or reduction of molecular oxygen"/>
    <property type="evidence" value="ECO:0007669"/>
    <property type="project" value="UniProtKB-UniRule"/>
</dbReference>
<feature type="domain" description="Rhodanese" evidence="2">
    <location>
        <begin position="125"/>
        <end position="219"/>
    </location>
</feature>
<dbReference type="OrthoDB" id="9778326at2"/>
<dbReference type="SUPFAM" id="SSF52821">
    <property type="entry name" value="Rhodanese/Cell cycle control phosphatase"/>
    <property type="match status" value="1"/>
</dbReference>
<dbReference type="RefSeq" id="WP_017711544.1">
    <property type="nucleotide sequence ID" value="NZ_KB235933.1"/>
</dbReference>
<dbReference type="Pfam" id="PF00581">
    <property type="entry name" value="Rhodanese"/>
    <property type="match status" value="1"/>
</dbReference>
<comment type="catalytic activity">
    <reaction evidence="1">
        <text>uridine(34) in tRNA + AH2 + O2 = 5-hydroxyuridine(34) in tRNA + A + H2O</text>
        <dbReference type="Rhea" id="RHEA:64224"/>
        <dbReference type="Rhea" id="RHEA-COMP:11727"/>
        <dbReference type="Rhea" id="RHEA-COMP:13381"/>
        <dbReference type="ChEBI" id="CHEBI:13193"/>
        <dbReference type="ChEBI" id="CHEBI:15377"/>
        <dbReference type="ChEBI" id="CHEBI:15379"/>
        <dbReference type="ChEBI" id="CHEBI:17499"/>
        <dbReference type="ChEBI" id="CHEBI:65315"/>
        <dbReference type="ChEBI" id="CHEBI:136877"/>
    </reaction>
</comment>
<dbReference type="GO" id="GO:0006400">
    <property type="term" value="P:tRNA modification"/>
    <property type="evidence" value="ECO:0007669"/>
    <property type="project" value="UniProtKB-UniRule"/>
</dbReference>
<dbReference type="PROSITE" id="PS50206">
    <property type="entry name" value="RHODANESE_3"/>
    <property type="match status" value="1"/>
</dbReference>
<dbReference type="NCBIfam" id="NF001136">
    <property type="entry name" value="PRK00142.1-4"/>
    <property type="match status" value="1"/>
</dbReference>
<dbReference type="Proteomes" id="UP000034681">
    <property type="component" value="Unassembled WGS sequence"/>
</dbReference>
<keyword evidence="1" id="KW-0819">tRNA processing</keyword>
<dbReference type="SMART" id="SM00450">
    <property type="entry name" value="RHOD"/>
    <property type="match status" value="1"/>
</dbReference>
<comment type="similarity">
    <text evidence="1">Belongs to the TrhO family.</text>
</comment>
<dbReference type="InterPro" id="IPR001763">
    <property type="entry name" value="Rhodanese-like_dom"/>
</dbReference>
<dbReference type="CDD" id="cd01518">
    <property type="entry name" value="RHOD_YceA"/>
    <property type="match status" value="1"/>
</dbReference>
<reference evidence="3" key="1">
    <citation type="submission" date="2012-04" db="EMBL/GenBank/DDBJ databases">
        <authorList>
            <person name="Borisov I.G."/>
            <person name="Ivanikova N.V."/>
            <person name="Pinevich A.V."/>
        </authorList>
    </citation>
    <scope>NUCLEOTIDE SEQUENCE</scope>
    <source>
        <strain evidence="3">CALU 1027</strain>
    </source>
</reference>
<dbReference type="STRING" id="317619.GCA_000332315_00937"/>
<dbReference type="EC" id="1.14.-.-" evidence="1"/>
<evidence type="ECO:0000313" key="4">
    <source>
        <dbReference type="Proteomes" id="UP000034681"/>
    </source>
</evidence>
<dbReference type="Gene3D" id="3.30.70.100">
    <property type="match status" value="1"/>
</dbReference>
<dbReference type="PANTHER" id="PTHR43268:SF3">
    <property type="entry name" value="RHODANESE-LIKE DOMAIN-CONTAINING PROTEIN 7-RELATED"/>
    <property type="match status" value="1"/>
</dbReference>
<gene>
    <name evidence="1" type="primary">trhO</name>
    <name evidence="3" type="ORF">PROH_10830</name>
</gene>
<protein>
    <recommendedName>
        <fullName evidence="1">tRNA uridine(34) hydroxylase</fullName>
        <ecNumber evidence="1">1.14.-.-</ecNumber>
    </recommendedName>
    <alternativeName>
        <fullName evidence="1">tRNA hydroxylation protein O</fullName>
    </alternativeName>
</protein>
<organism evidence="3 4">
    <name type="scientific">Prochlorothrix hollandica PCC 9006 = CALU 1027</name>
    <dbReference type="NCBI Taxonomy" id="317619"/>
    <lineage>
        <taxon>Bacteria</taxon>
        <taxon>Bacillati</taxon>
        <taxon>Cyanobacteriota</taxon>
        <taxon>Cyanophyceae</taxon>
        <taxon>Prochlorotrichales</taxon>
        <taxon>Prochlorotrichaceae</taxon>
        <taxon>Prochlorothrix</taxon>
    </lineage>
</organism>
<dbReference type="Pfam" id="PF17773">
    <property type="entry name" value="UPF0176_N"/>
    <property type="match status" value="1"/>
</dbReference>
<keyword evidence="1" id="KW-0560">Oxidoreductase</keyword>
<dbReference type="AlphaFoldDB" id="A0A0M2PZR4"/>
<dbReference type="HAMAP" id="MF_00469">
    <property type="entry name" value="TrhO"/>
    <property type="match status" value="1"/>
</dbReference>
<accession>A0A0M2PZR4</accession>
<comment type="caution">
    <text evidence="3">The sequence shown here is derived from an EMBL/GenBank/DDBJ whole genome shotgun (WGS) entry which is preliminary data.</text>
</comment>
<keyword evidence="4" id="KW-1185">Reference proteome</keyword>
<proteinExistence type="inferred from homology"/>
<dbReference type="PANTHER" id="PTHR43268">
    <property type="entry name" value="THIOSULFATE SULFURTRANSFERASE/RHODANESE-LIKE DOMAIN-CONTAINING PROTEIN 2"/>
    <property type="match status" value="1"/>
</dbReference>
<dbReference type="InterPro" id="IPR036873">
    <property type="entry name" value="Rhodanese-like_dom_sf"/>
</dbReference>
<evidence type="ECO:0000313" key="3">
    <source>
        <dbReference type="EMBL" id="KKJ00194.1"/>
    </source>
</evidence>
<dbReference type="InterPro" id="IPR040503">
    <property type="entry name" value="TRHO_N"/>
</dbReference>
<dbReference type="Gene3D" id="3.40.250.10">
    <property type="entry name" value="Rhodanese-like domain"/>
    <property type="match status" value="1"/>
</dbReference>
<dbReference type="InterPro" id="IPR020936">
    <property type="entry name" value="TrhO"/>
</dbReference>